<name>A0A2T3P9B7_9GAMM</name>
<accession>A0A2T3P9B7</accession>
<dbReference type="RefSeq" id="WP_048897507.1">
    <property type="nucleotide sequence ID" value="NZ_AP024853.1"/>
</dbReference>
<keyword evidence="1 2" id="KW-0238">DNA-binding</keyword>
<comment type="caution">
    <text evidence="4">The sequence shown here is derived from an EMBL/GenBank/DDBJ whole genome shotgun (WGS) entry which is preliminary data.</text>
</comment>
<organism evidence="4 5">
    <name type="scientific">Photobacterium swingsii</name>
    <dbReference type="NCBI Taxonomy" id="680026"/>
    <lineage>
        <taxon>Bacteria</taxon>
        <taxon>Pseudomonadati</taxon>
        <taxon>Pseudomonadota</taxon>
        <taxon>Gammaproteobacteria</taxon>
        <taxon>Vibrionales</taxon>
        <taxon>Vibrionaceae</taxon>
        <taxon>Photobacterium</taxon>
    </lineage>
</organism>
<dbReference type="Gene3D" id="1.10.357.10">
    <property type="entry name" value="Tetracycline Repressor, domain 2"/>
    <property type="match status" value="1"/>
</dbReference>
<keyword evidence="5" id="KW-1185">Reference proteome</keyword>
<dbReference type="InterPro" id="IPR001647">
    <property type="entry name" value="HTH_TetR"/>
</dbReference>
<reference evidence="4 5" key="1">
    <citation type="submission" date="2018-01" db="EMBL/GenBank/DDBJ databases">
        <title>Whole genome sequencing of Histamine producing bacteria.</title>
        <authorList>
            <person name="Butler K."/>
        </authorList>
    </citation>
    <scope>NUCLEOTIDE SEQUENCE [LARGE SCALE GENOMIC DNA]</scope>
    <source>
        <strain evidence="4 5">DSM 24669</strain>
    </source>
</reference>
<dbReference type="OrthoDB" id="9798857at2"/>
<sequence length="198" mass="22822">MGQAKKQNNKSRSRIISAFQDLLRSKDYCDISIGEILDRADVSKSTFYRHFERKLEVLLEMHDAIFERFLSDLTTKEDWLSTEVRPSVETMFITLTTQSNFRRPMSFKLDKDWPQGFRLVKAKLAGYIEQKLVIAFNNQPMIIPIPLLSATLAAMYIENVIQLVHRTSPLSVNKQALHMQTMTRSIIAGALKDETNPQ</sequence>
<dbReference type="InterPro" id="IPR050624">
    <property type="entry name" value="HTH-type_Tx_Regulator"/>
</dbReference>
<gene>
    <name evidence="4" type="ORF">C9I94_07395</name>
</gene>
<evidence type="ECO:0000256" key="1">
    <source>
        <dbReference type="ARBA" id="ARBA00023125"/>
    </source>
</evidence>
<feature type="DNA-binding region" description="H-T-H motif" evidence="2">
    <location>
        <begin position="32"/>
        <end position="51"/>
    </location>
</feature>
<evidence type="ECO:0000313" key="4">
    <source>
        <dbReference type="EMBL" id="PSW25465.1"/>
    </source>
</evidence>
<dbReference type="PROSITE" id="PS50977">
    <property type="entry name" value="HTH_TETR_2"/>
    <property type="match status" value="1"/>
</dbReference>
<evidence type="ECO:0000256" key="2">
    <source>
        <dbReference type="PROSITE-ProRule" id="PRU00335"/>
    </source>
</evidence>
<evidence type="ECO:0000313" key="5">
    <source>
        <dbReference type="Proteomes" id="UP000240481"/>
    </source>
</evidence>
<proteinExistence type="predicted"/>
<feature type="domain" description="HTH tetR-type" evidence="3">
    <location>
        <begin position="9"/>
        <end position="69"/>
    </location>
</feature>
<dbReference type="EMBL" id="PYLZ01000003">
    <property type="protein sequence ID" value="PSW25465.1"/>
    <property type="molecule type" value="Genomic_DNA"/>
</dbReference>
<evidence type="ECO:0000259" key="3">
    <source>
        <dbReference type="PROSITE" id="PS50977"/>
    </source>
</evidence>
<dbReference type="PRINTS" id="PR00455">
    <property type="entry name" value="HTHTETR"/>
</dbReference>
<dbReference type="PANTHER" id="PTHR43479:SF11">
    <property type="entry name" value="ACREF_ENVCD OPERON REPRESSOR-RELATED"/>
    <property type="match status" value="1"/>
</dbReference>
<dbReference type="InterPro" id="IPR009057">
    <property type="entry name" value="Homeodomain-like_sf"/>
</dbReference>
<dbReference type="SUPFAM" id="SSF46689">
    <property type="entry name" value="Homeodomain-like"/>
    <property type="match status" value="1"/>
</dbReference>
<dbReference type="GO" id="GO:0003677">
    <property type="term" value="F:DNA binding"/>
    <property type="evidence" value="ECO:0007669"/>
    <property type="project" value="UniProtKB-UniRule"/>
</dbReference>
<dbReference type="AlphaFoldDB" id="A0A2T3P9B7"/>
<protein>
    <submittedName>
        <fullName evidence="4">TetR/AcrR family transcriptional regulator</fullName>
    </submittedName>
</protein>
<dbReference type="PANTHER" id="PTHR43479">
    <property type="entry name" value="ACREF/ENVCD OPERON REPRESSOR-RELATED"/>
    <property type="match status" value="1"/>
</dbReference>
<dbReference type="Proteomes" id="UP000240481">
    <property type="component" value="Unassembled WGS sequence"/>
</dbReference>
<dbReference type="Pfam" id="PF00440">
    <property type="entry name" value="TetR_N"/>
    <property type="match status" value="1"/>
</dbReference>